<sequence>MARKRPPPVVEVSSSEDDDDSEFNYNPSDGSMSFDKSPEVEIVGERTLSETVGQLSKDAEETYNSNLPKPAASRRTPSRSLSKAPAFTPDGPMVSGQQLGYKHDASTTGGKLPPHGPRRAVYPSRHLADCYEIQTPSFRVSQSEVLNYNSICELARSRHKNEFAVDIGGVTCSYWSLGESLMENLMKQPADRKHESLERAFKLSHKTRDLNKCDMIPAFQAAWDEYIRVPMPFDRFDVIYPDVPTHSEDQMFESGICTMMNLEYWKSPRTILSTFYKLSDTANIRIKSAADSSVLSIKMRLVFESNIL</sequence>
<keyword evidence="3" id="KW-1185">Reference proteome</keyword>
<dbReference type="OrthoDB" id="696834at2759"/>
<feature type="non-terminal residue" evidence="2">
    <location>
        <position position="1"/>
    </location>
</feature>
<evidence type="ECO:0000313" key="3">
    <source>
        <dbReference type="Proteomes" id="UP000324897"/>
    </source>
</evidence>
<feature type="region of interest" description="Disordered" evidence="1">
    <location>
        <begin position="1"/>
        <end position="117"/>
    </location>
</feature>
<dbReference type="Gramene" id="TVU23136">
    <property type="protein sequence ID" value="TVU23136"/>
    <property type="gene ID" value="EJB05_30279"/>
</dbReference>
<dbReference type="AlphaFoldDB" id="A0A5J9UHY3"/>
<protein>
    <submittedName>
        <fullName evidence="2">Uncharacterized protein</fullName>
    </submittedName>
</protein>
<gene>
    <name evidence="2" type="ORF">EJB05_30279</name>
</gene>
<feature type="compositionally biased region" description="Basic and acidic residues" evidence="1">
    <location>
        <begin position="36"/>
        <end position="48"/>
    </location>
</feature>
<evidence type="ECO:0000313" key="2">
    <source>
        <dbReference type="EMBL" id="TVU23136.1"/>
    </source>
</evidence>
<dbReference type="EMBL" id="RWGY01000024">
    <property type="protein sequence ID" value="TVU23136.1"/>
    <property type="molecule type" value="Genomic_DNA"/>
</dbReference>
<accession>A0A5J9UHY3</accession>
<dbReference type="Proteomes" id="UP000324897">
    <property type="component" value="Unassembled WGS sequence"/>
</dbReference>
<evidence type="ECO:0000256" key="1">
    <source>
        <dbReference type="SAM" id="MobiDB-lite"/>
    </source>
</evidence>
<reference evidence="2 3" key="1">
    <citation type="journal article" date="2019" name="Sci. Rep.">
        <title>A high-quality genome of Eragrostis curvula grass provides insights into Poaceae evolution and supports new strategies to enhance forage quality.</title>
        <authorList>
            <person name="Carballo J."/>
            <person name="Santos B.A.C.M."/>
            <person name="Zappacosta D."/>
            <person name="Garbus I."/>
            <person name="Selva J.P."/>
            <person name="Gallo C.A."/>
            <person name="Diaz A."/>
            <person name="Albertini E."/>
            <person name="Caccamo M."/>
            <person name="Echenique V."/>
        </authorList>
    </citation>
    <scope>NUCLEOTIDE SEQUENCE [LARGE SCALE GENOMIC DNA]</scope>
    <source>
        <strain evidence="3">cv. Victoria</strain>
        <tissue evidence="2">Leaf</tissue>
    </source>
</reference>
<proteinExistence type="predicted"/>
<name>A0A5J9UHY3_9POAL</name>
<comment type="caution">
    <text evidence="2">The sequence shown here is derived from an EMBL/GenBank/DDBJ whole genome shotgun (WGS) entry which is preliminary data.</text>
</comment>
<organism evidence="2 3">
    <name type="scientific">Eragrostis curvula</name>
    <name type="common">weeping love grass</name>
    <dbReference type="NCBI Taxonomy" id="38414"/>
    <lineage>
        <taxon>Eukaryota</taxon>
        <taxon>Viridiplantae</taxon>
        <taxon>Streptophyta</taxon>
        <taxon>Embryophyta</taxon>
        <taxon>Tracheophyta</taxon>
        <taxon>Spermatophyta</taxon>
        <taxon>Magnoliopsida</taxon>
        <taxon>Liliopsida</taxon>
        <taxon>Poales</taxon>
        <taxon>Poaceae</taxon>
        <taxon>PACMAD clade</taxon>
        <taxon>Chloridoideae</taxon>
        <taxon>Eragrostideae</taxon>
        <taxon>Eragrostidinae</taxon>
        <taxon>Eragrostis</taxon>
    </lineage>
</organism>